<name>A0A9X1ZD88_9GAMM</name>
<dbReference type="Proteomes" id="UP001139293">
    <property type="component" value="Unassembled WGS sequence"/>
</dbReference>
<keyword evidence="1" id="KW-0812">Transmembrane</keyword>
<feature type="transmembrane region" description="Helical" evidence="1">
    <location>
        <begin position="77"/>
        <end position="97"/>
    </location>
</feature>
<comment type="caution">
    <text evidence="2">The sequence shown here is derived from an EMBL/GenBank/DDBJ whole genome shotgun (WGS) entry which is preliminary data.</text>
</comment>
<dbReference type="RefSeq" id="WP_248948784.1">
    <property type="nucleotide sequence ID" value="NZ_JAKILB010000002.1"/>
</dbReference>
<keyword evidence="3" id="KW-1185">Reference proteome</keyword>
<accession>A0A9X1ZD88</accession>
<evidence type="ECO:0000313" key="3">
    <source>
        <dbReference type="Proteomes" id="UP001139293"/>
    </source>
</evidence>
<feature type="transmembrane region" description="Helical" evidence="1">
    <location>
        <begin position="51"/>
        <end position="70"/>
    </location>
</feature>
<evidence type="ECO:0000313" key="2">
    <source>
        <dbReference type="EMBL" id="MCL1137662.1"/>
    </source>
</evidence>
<proteinExistence type="predicted"/>
<reference evidence="2" key="1">
    <citation type="submission" date="2022-01" db="EMBL/GenBank/DDBJ databases">
        <title>Whole genome-based taxonomy of the Shewanellaceae.</title>
        <authorList>
            <person name="Martin-Rodriguez A.J."/>
        </authorList>
    </citation>
    <scope>NUCLEOTIDE SEQUENCE</scope>
    <source>
        <strain evidence="2">KCTC 23973</strain>
    </source>
</reference>
<organism evidence="2 3">
    <name type="scientific">Shewanella pneumatophori</name>
    <dbReference type="NCBI Taxonomy" id="314092"/>
    <lineage>
        <taxon>Bacteria</taxon>
        <taxon>Pseudomonadati</taxon>
        <taxon>Pseudomonadota</taxon>
        <taxon>Gammaproteobacteria</taxon>
        <taxon>Alteromonadales</taxon>
        <taxon>Shewanellaceae</taxon>
        <taxon>Shewanella</taxon>
    </lineage>
</organism>
<dbReference type="EMBL" id="JAKILB010000002">
    <property type="protein sequence ID" value="MCL1137662.1"/>
    <property type="molecule type" value="Genomic_DNA"/>
</dbReference>
<dbReference type="AlphaFoldDB" id="A0A9X1ZD88"/>
<sequence>MPSVQQHKIQPHWWRKSFVAIFLGLSFAYGSVALFAWFGPGGIDAPVKVQFNMWMISLIWLPILAGVFLFRSAKTAFITLLGANALVYSIFACLWWLQ</sequence>
<keyword evidence="1" id="KW-0472">Membrane</keyword>
<gene>
    <name evidence="2" type="ORF">L2740_03765</name>
</gene>
<feature type="transmembrane region" description="Helical" evidence="1">
    <location>
        <begin position="18"/>
        <end position="39"/>
    </location>
</feature>
<evidence type="ECO:0000256" key="1">
    <source>
        <dbReference type="SAM" id="Phobius"/>
    </source>
</evidence>
<keyword evidence="1" id="KW-1133">Transmembrane helix</keyword>
<protein>
    <submittedName>
        <fullName evidence="2">Uncharacterized protein</fullName>
    </submittedName>
</protein>